<dbReference type="AlphaFoldDB" id="A0A1E1M6J5"/>
<organism evidence="1 2">
    <name type="scientific">Rhynchosporium secalis</name>
    <name type="common">Barley scald fungus</name>
    <dbReference type="NCBI Taxonomy" id="38038"/>
    <lineage>
        <taxon>Eukaryota</taxon>
        <taxon>Fungi</taxon>
        <taxon>Dikarya</taxon>
        <taxon>Ascomycota</taxon>
        <taxon>Pezizomycotina</taxon>
        <taxon>Leotiomycetes</taxon>
        <taxon>Helotiales</taxon>
        <taxon>Ploettnerulaceae</taxon>
        <taxon>Rhynchosporium</taxon>
    </lineage>
</organism>
<dbReference type="EMBL" id="FJVC01000185">
    <property type="protein sequence ID" value="CZT44723.1"/>
    <property type="molecule type" value="Genomic_DNA"/>
</dbReference>
<dbReference type="Proteomes" id="UP000177625">
    <property type="component" value="Unassembled WGS sequence"/>
</dbReference>
<accession>A0A1E1M6J5</accession>
<protein>
    <submittedName>
        <fullName evidence="1">Uncharacterized protein</fullName>
    </submittedName>
</protein>
<evidence type="ECO:0000313" key="2">
    <source>
        <dbReference type="Proteomes" id="UP000177625"/>
    </source>
</evidence>
<name>A0A1E1M6J5_RHYSE</name>
<sequence length="71" mass="7885">MPDSRLYNITSNMLVITTPRQLACYKSELVSAITTVSAYFPRGANIGKIAGEVRRHYKALREALQSISPKS</sequence>
<gene>
    <name evidence="1" type="ORF">RSE6_04936</name>
</gene>
<reference evidence="2" key="1">
    <citation type="submission" date="2016-03" db="EMBL/GenBank/DDBJ databases">
        <authorList>
            <person name="Guldener U."/>
        </authorList>
    </citation>
    <scope>NUCLEOTIDE SEQUENCE [LARGE SCALE GENOMIC DNA]</scope>
</reference>
<keyword evidence="2" id="KW-1185">Reference proteome</keyword>
<proteinExistence type="predicted"/>
<evidence type="ECO:0000313" key="1">
    <source>
        <dbReference type="EMBL" id="CZT44723.1"/>
    </source>
</evidence>